<dbReference type="InterPro" id="IPR006119">
    <property type="entry name" value="Resolv_N"/>
</dbReference>
<evidence type="ECO:0000256" key="2">
    <source>
        <dbReference type="ARBA" id="ARBA00023172"/>
    </source>
</evidence>
<gene>
    <name evidence="4" type="ORF">ACJDTP_09265</name>
</gene>
<accession>A0ABW8S311</accession>
<dbReference type="PROSITE" id="PS51736">
    <property type="entry name" value="RECOMBINASES_3"/>
    <property type="match status" value="1"/>
</dbReference>
<dbReference type="PANTHER" id="PTHR30461">
    <property type="entry name" value="DNA-INVERTASE FROM LAMBDOID PROPHAGE"/>
    <property type="match status" value="1"/>
</dbReference>
<evidence type="ECO:0000259" key="3">
    <source>
        <dbReference type="PROSITE" id="PS51736"/>
    </source>
</evidence>
<organism evidence="4 5">
    <name type="scientific">Candidatus Clostridium helianthi</name>
    <dbReference type="NCBI Taxonomy" id="3381660"/>
    <lineage>
        <taxon>Bacteria</taxon>
        <taxon>Bacillati</taxon>
        <taxon>Bacillota</taxon>
        <taxon>Clostridia</taxon>
        <taxon>Eubacteriales</taxon>
        <taxon>Clostridiaceae</taxon>
        <taxon>Clostridium</taxon>
    </lineage>
</organism>
<evidence type="ECO:0000313" key="4">
    <source>
        <dbReference type="EMBL" id="MFL0165253.1"/>
    </source>
</evidence>
<evidence type="ECO:0000256" key="1">
    <source>
        <dbReference type="ARBA" id="ARBA00023125"/>
    </source>
</evidence>
<dbReference type="SMART" id="SM00857">
    <property type="entry name" value="Resolvase"/>
    <property type="match status" value="1"/>
</dbReference>
<dbReference type="EMBL" id="JBJIAB010000009">
    <property type="protein sequence ID" value="MFL0165253.1"/>
    <property type="molecule type" value="Genomic_DNA"/>
</dbReference>
<reference evidence="4 5" key="1">
    <citation type="submission" date="2024-11" db="EMBL/GenBank/DDBJ databases">
        <authorList>
            <person name="Heng Y.C."/>
            <person name="Lim A.C.H."/>
            <person name="Lee J.K.Y."/>
            <person name="Kittelmann S."/>
        </authorList>
    </citation>
    <scope>NUCLEOTIDE SEQUENCE [LARGE SCALE GENOMIC DNA]</scope>
    <source>
        <strain evidence="4 5">WILCCON 0112</strain>
    </source>
</reference>
<name>A0ABW8S311_9CLOT</name>
<keyword evidence="1" id="KW-0238">DNA-binding</keyword>
<proteinExistence type="predicted"/>
<dbReference type="Pfam" id="PF00239">
    <property type="entry name" value="Resolvase"/>
    <property type="match status" value="1"/>
</dbReference>
<feature type="domain" description="Resolvase/invertase-type recombinase catalytic" evidence="3">
    <location>
        <begin position="1"/>
        <end position="154"/>
    </location>
</feature>
<dbReference type="Gene3D" id="3.40.50.1390">
    <property type="entry name" value="Resolvase, N-terminal catalytic domain"/>
    <property type="match status" value="1"/>
</dbReference>
<keyword evidence="2" id="KW-0233">DNA recombination</keyword>
<sequence>MVFGYMRISTQKERQTTDRQRITLEQYAITNKFKFDNLIEERISGTIQADRRPKFNELKSKLRRDDILIITDIDRLGRNADDVIIEFKTLKADGIRVIALDTPYLNEWDKIQDSSLYNMIADIFITLKAHMAQQEREKIVQRINQGLEVAKAKGKILGRPKVQLQKDFIKEYKKFKAGDYGDMSAIAFAKMLGIGRSTLYKYIKLYEENSNIKS</sequence>
<dbReference type="InterPro" id="IPR050639">
    <property type="entry name" value="SSR_resolvase"/>
</dbReference>
<dbReference type="InterPro" id="IPR036162">
    <property type="entry name" value="Resolvase-like_N_sf"/>
</dbReference>
<keyword evidence="5" id="KW-1185">Reference proteome</keyword>
<protein>
    <submittedName>
        <fullName evidence="4">Recombinase family protein</fullName>
    </submittedName>
</protein>
<dbReference type="RefSeq" id="WP_406760989.1">
    <property type="nucleotide sequence ID" value="NZ_JBJIAB010000009.1"/>
</dbReference>
<dbReference type="PANTHER" id="PTHR30461:SF2">
    <property type="entry name" value="SERINE RECOMBINASE PINE-RELATED"/>
    <property type="match status" value="1"/>
</dbReference>
<evidence type="ECO:0000313" key="5">
    <source>
        <dbReference type="Proteomes" id="UP001623600"/>
    </source>
</evidence>
<dbReference type="SUPFAM" id="SSF53041">
    <property type="entry name" value="Resolvase-like"/>
    <property type="match status" value="1"/>
</dbReference>
<comment type="caution">
    <text evidence="4">The sequence shown here is derived from an EMBL/GenBank/DDBJ whole genome shotgun (WGS) entry which is preliminary data.</text>
</comment>
<dbReference type="Proteomes" id="UP001623600">
    <property type="component" value="Unassembled WGS sequence"/>
</dbReference>